<dbReference type="SUPFAM" id="SSF141868">
    <property type="entry name" value="EAL domain-like"/>
    <property type="match status" value="1"/>
</dbReference>
<dbReference type="PROSITE" id="PS50883">
    <property type="entry name" value="EAL"/>
    <property type="match status" value="1"/>
</dbReference>
<dbReference type="EMBL" id="VKAC01000001">
    <property type="protein sequence ID" value="TXR58037.1"/>
    <property type="molecule type" value="Genomic_DNA"/>
</dbReference>
<gene>
    <name evidence="2" type="ORF">FMM08_02135</name>
</gene>
<dbReference type="GO" id="GO:0071111">
    <property type="term" value="F:cyclic-guanylate-specific phosphodiesterase activity"/>
    <property type="evidence" value="ECO:0007669"/>
    <property type="project" value="InterPro"/>
</dbReference>
<dbReference type="OrthoDB" id="23692at2"/>
<dbReference type="PANTHER" id="PTHR33121:SF79">
    <property type="entry name" value="CYCLIC DI-GMP PHOSPHODIESTERASE PDED-RELATED"/>
    <property type="match status" value="1"/>
</dbReference>
<reference evidence="2 3" key="1">
    <citation type="submission" date="2019-07" db="EMBL/GenBank/DDBJ databases">
        <title>Quadrisphaera sp. strain DD2A genome sequencing and assembly.</title>
        <authorList>
            <person name="Kim I."/>
        </authorList>
    </citation>
    <scope>NUCLEOTIDE SEQUENCE [LARGE SCALE GENOMIC DNA]</scope>
    <source>
        <strain evidence="2 3">DD2A</strain>
    </source>
</reference>
<dbReference type="CDD" id="cd01948">
    <property type="entry name" value="EAL"/>
    <property type="match status" value="1"/>
</dbReference>
<evidence type="ECO:0000313" key="2">
    <source>
        <dbReference type="EMBL" id="TXR58037.1"/>
    </source>
</evidence>
<dbReference type="RefSeq" id="WP_147924648.1">
    <property type="nucleotide sequence ID" value="NZ_VKAC01000001.1"/>
</dbReference>
<comment type="caution">
    <text evidence="2">The sequence shown here is derived from an EMBL/GenBank/DDBJ whole genome shotgun (WGS) entry which is preliminary data.</text>
</comment>
<keyword evidence="3" id="KW-1185">Reference proteome</keyword>
<dbReference type="InterPro" id="IPR001633">
    <property type="entry name" value="EAL_dom"/>
</dbReference>
<dbReference type="Proteomes" id="UP000321234">
    <property type="component" value="Unassembled WGS sequence"/>
</dbReference>
<dbReference type="AlphaFoldDB" id="A0A5C8ZJJ6"/>
<dbReference type="InterPro" id="IPR035919">
    <property type="entry name" value="EAL_sf"/>
</dbReference>
<evidence type="ECO:0000313" key="3">
    <source>
        <dbReference type="Proteomes" id="UP000321234"/>
    </source>
</evidence>
<dbReference type="Pfam" id="PF00563">
    <property type="entry name" value="EAL"/>
    <property type="match status" value="1"/>
</dbReference>
<proteinExistence type="predicted"/>
<protein>
    <submittedName>
        <fullName evidence="2">EAL domain-containing protein</fullName>
    </submittedName>
</protein>
<name>A0A5C8ZJJ6_9ACTN</name>
<evidence type="ECO:0000259" key="1">
    <source>
        <dbReference type="PROSITE" id="PS50883"/>
    </source>
</evidence>
<feature type="domain" description="EAL" evidence="1">
    <location>
        <begin position="15"/>
        <end position="278"/>
    </location>
</feature>
<sequence>MPQLPAHRAALREPAGWDVADLRELVAGGRSAGQLLVRYQPVVSTATSEPLAVEALVRWQRPDGSLVPPDLFIGAAEAAGLGAALDEVVLHEALHQVLRWDAAGIRVHRVGVNLGRSSIERTDLVDAVARACACAGTGPDRLALEVLEHERLHLDDGVLDRLQALVDAGTTLAVDDFGCGYGDVGRLAQLPVGLVKLDRSLLPGSGTPLARTAPDPERLLAASVALARAVGAEVTAEGVETPEQRDACARAGVGHLQGWLFAPALEPDAVVALWRAHAAQLPEQRLAASSS</sequence>
<organism evidence="2 3">
    <name type="scientific">Quadrisphaera setariae</name>
    <dbReference type="NCBI Taxonomy" id="2593304"/>
    <lineage>
        <taxon>Bacteria</taxon>
        <taxon>Bacillati</taxon>
        <taxon>Actinomycetota</taxon>
        <taxon>Actinomycetes</taxon>
        <taxon>Kineosporiales</taxon>
        <taxon>Kineosporiaceae</taxon>
        <taxon>Quadrisphaera</taxon>
    </lineage>
</organism>
<dbReference type="SMART" id="SM00052">
    <property type="entry name" value="EAL"/>
    <property type="match status" value="1"/>
</dbReference>
<dbReference type="PANTHER" id="PTHR33121">
    <property type="entry name" value="CYCLIC DI-GMP PHOSPHODIESTERASE PDEF"/>
    <property type="match status" value="1"/>
</dbReference>
<dbReference type="Gene3D" id="3.20.20.450">
    <property type="entry name" value="EAL domain"/>
    <property type="match status" value="1"/>
</dbReference>
<dbReference type="InterPro" id="IPR050706">
    <property type="entry name" value="Cyclic-di-GMP_PDE-like"/>
</dbReference>
<accession>A0A5C8ZJJ6</accession>